<gene>
    <name evidence="3" type="ORF">ABN611_30630</name>
</gene>
<dbReference type="InterPro" id="IPR005530">
    <property type="entry name" value="SPW"/>
</dbReference>
<feature type="transmembrane region" description="Helical" evidence="1">
    <location>
        <begin position="42"/>
        <end position="62"/>
    </location>
</feature>
<keyword evidence="1" id="KW-1133">Transmembrane helix</keyword>
<name>A0AAU7T8C1_9ACTN</name>
<feature type="transmembrane region" description="Helical" evidence="1">
    <location>
        <begin position="18"/>
        <end position="36"/>
    </location>
</feature>
<organism evidence="3">
    <name type="scientific">Kribbella sp. HUAS MG21</name>
    <dbReference type="NCBI Taxonomy" id="3160966"/>
    <lineage>
        <taxon>Bacteria</taxon>
        <taxon>Bacillati</taxon>
        <taxon>Actinomycetota</taxon>
        <taxon>Actinomycetes</taxon>
        <taxon>Propionibacteriales</taxon>
        <taxon>Kribbellaceae</taxon>
        <taxon>Kribbella</taxon>
    </lineage>
</organism>
<dbReference type="AlphaFoldDB" id="A0AAU7T8C1"/>
<dbReference type="RefSeq" id="WP_350275749.1">
    <property type="nucleotide sequence ID" value="NZ_CP158165.1"/>
</dbReference>
<dbReference type="Pfam" id="PF03779">
    <property type="entry name" value="SPW"/>
    <property type="match status" value="1"/>
</dbReference>
<reference evidence="3" key="1">
    <citation type="submission" date="2024-06" db="EMBL/GenBank/DDBJ databases">
        <title>Kribbella sp. strain HUAS MG21 genome sequences.</title>
        <authorList>
            <person name="Mo P."/>
        </authorList>
    </citation>
    <scope>NUCLEOTIDE SEQUENCE</scope>
    <source>
        <strain evidence="3">HUAS MG21</strain>
    </source>
</reference>
<feature type="domain" description="SPW repeat-containing integral membrane" evidence="2">
    <location>
        <begin position="16"/>
        <end position="109"/>
    </location>
</feature>
<evidence type="ECO:0000313" key="3">
    <source>
        <dbReference type="EMBL" id="XBV22910.1"/>
    </source>
</evidence>
<accession>A0AAU7T8C1</accession>
<evidence type="ECO:0000256" key="1">
    <source>
        <dbReference type="SAM" id="Phobius"/>
    </source>
</evidence>
<protein>
    <submittedName>
        <fullName evidence="3">SPW repeat protein</fullName>
    </submittedName>
</protein>
<dbReference type="EMBL" id="CP158165">
    <property type="protein sequence ID" value="XBV22910.1"/>
    <property type="molecule type" value="Genomic_DNA"/>
</dbReference>
<feature type="transmembrane region" description="Helical" evidence="1">
    <location>
        <begin position="69"/>
        <end position="86"/>
    </location>
</feature>
<keyword evidence="1" id="KW-0472">Membrane</keyword>
<keyword evidence="1" id="KW-0812">Transmembrane</keyword>
<proteinExistence type="predicted"/>
<sequence length="126" mass="13418">MSDMADIQSTAWTRPQDWLSLLAGLYLALSPLWVEIDTTGTWAMVLIGAAIGVMAIIALATPGAYIDEWMTALGGVAAIVAPWVFTYTDANAAAWTSWITGGVTVVAALAALPASRSVYRHEHHMV</sequence>
<evidence type="ECO:0000259" key="2">
    <source>
        <dbReference type="Pfam" id="PF03779"/>
    </source>
</evidence>
<feature type="transmembrane region" description="Helical" evidence="1">
    <location>
        <begin position="92"/>
        <end position="112"/>
    </location>
</feature>